<dbReference type="RefSeq" id="WP_420806718.1">
    <property type="nucleotide sequence ID" value="NZ_JMCB01000008.1"/>
</dbReference>
<dbReference type="AlphaFoldDB" id="A0A085WI50"/>
<comment type="caution">
    <text evidence="2">The sequence shown here is derived from an EMBL/GenBank/DDBJ whole genome shotgun (WGS) entry which is preliminary data.</text>
</comment>
<keyword evidence="3" id="KW-1185">Reference proteome</keyword>
<evidence type="ECO:0000313" key="2">
    <source>
        <dbReference type="EMBL" id="KFE67363.1"/>
    </source>
</evidence>
<evidence type="ECO:0000313" key="3">
    <source>
        <dbReference type="Proteomes" id="UP000028725"/>
    </source>
</evidence>
<reference evidence="2 3" key="1">
    <citation type="submission" date="2014-04" db="EMBL/GenBank/DDBJ databases">
        <title>Genome assembly of Hyalangium minutum DSM 14724.</title>
        <authorList>
            <person name="Sharma G."/>
            <person name="Subramanian S."/>
        </authorList>
    </citation>
    <scope>NUCLEOTIDE SEQUENCE [LARGE SCALE GENOMIC DNA]</scope>
    <source>
        <strain evidence="2 3">DSM 14724</strain>
    </source>
</reference>
<name>A0A085WI50_9BACT</name>
<evidence type="ECO:0000313" key="1">
    <source>
        <dbReference type="EMBL" id="KFE67276.1"/>
    </source>
</evidence>
<sequence>MRELHWNDGDRLSLLIDDRHGVEENLWLRPGDTVVGVVPEYARGQKAAPPGTRFLGGKVYVVPEKTASGHPGRIIVKYERVKLPRQDELPVCFVVDTTADELKDGAGRTANGDAGLAVDWWP</sequence>
<protein>
    <submittedName>
        <fullName evidence="2">Serine/threonine protein kinase</fullName>
    </submittedName>
</protein>
<gene>
    <name evidence="1" type="ORF">DB31_8629</name>
    <name evidence="2" type="ORF">DB31_8716</name>
</gene>
<accession>A0A085WI50</accession>
<dbReference type="STRING" id="394096.DB31_8629"/>
<proteinExistence type="predicted"/>
<keyword evidence="2" id="KW-0723">Serine/threonine-protein kinase</keyword>
<keyword evidence="2" id="KW-0808">Transferase</keyword>
<dbReference type="EMBL" id="JMCB01000008">
    <property type="protein sequence ID" value="KFE67276.1"/>
    <property type="molecule type" value="Genomic_DNA"/>
</dbReference>
<dbReference type="EMBL" id="JMCB01000008">
    <property type="protein sequence ID" value="KFE67363.1"/>
    <property type="molecule type" value="Genomic_DNA"/>
</dbReference>
<dbReference type="GO" id="GO:0004674">
    <property type="term" value="F:protein serine/threonine kinase activity"/>
    <property type="evidence" value="ECO:0007669"/>
    <property type="project" value="UniProtKB-KW"/>
</dbReference>
<organism evidence="2 3">
    <name type="scientific">Hyalangium minutum</name>
    <dbReference type="NCBI Taxonomy" id="394096"/>
    <lineage>
        <taxon>Bacteria</taxon>
        <taxon>Pseudomonadati</taxon>
        <taxon>Myxococcota</taxon>
        <taxon>Myxococcia</taxon>
        <taxon>Myxococcales</taxon>
        <taxon>Cystobacterineae</taxon>
        <taxon>Archangiaceae</taxon>
        <taxon>Hyalangium</taxon>
    </lineage>
</organism>
<keyword evidence="2" id="KW-0418">Kinase</keyword>
<dbReference type="Proteomes" id="UP000028725">
    <property type="component" value="Unassembled WGS sequence"/>
</dbReference>